<evidence type="ECO:0000256" key="11">
    <source>
        <dbReference type="SAM" id="SignalP"/>
    </source>
</evidence>
<evidence type="ECO:0000259" key="12">
    <source>
        <dbReference type="Pfam" id="PF13609"/>
    </source>
</evidence>
<dbReference type="RefSeq" id="WP_225674296.1">
    <property type="nucleotide sequence ID" value="NZ_JAEDAH010000046.1"/>
</dbReference>
<comment type="caution">
    <text evidence="13">The sequence shown here is derived from an EMBL/GenBank/DDBJ whole genome shotgun (WGS) entry which is preliminary data.</text>
</comment>
<keyword evidence="14" id="KW-1185">Reference proteome</keyword>
<organism evidence="13 14">
    <name type="scientific">Thalassolituus marinus</name>
    <dbReference type="NCBI Taxonomy" id="671053"/>
    <lineage>
        <taxon>Bacteria</taxon>
        <taxon>Pseudomonadati</taxon>
        <taxon>Pseudomonadota</taxon>
        <taxon>Gammaproteobacteria</taxon>
        <taxon>Oceanospirillales</taxon>
        <taxon>Oceanospirillaceae</taxon>
        <taxon>Thalassolituus</taxon>
    </lineage>
</organism>
<evidence type="ECO:0000256" key="9">
    <source>
        <dbReference type="ARBA" id="ARBA00023136"/>
    </source>
</evidence>
<comment type="subcellular location">
    <subcellularLocation>
        <location evidence="1">Cell outer membrane</location>
        <topology evidence="1">Multi-pass membrane protein</topology>
    </subcellularLocation>
</comment>
<proteinExistence type="predicted"/>
<keyword evidence="3" id="KW-0813">Transport</keyword>
<sequence length="310" mass="33125">MKKIALSLAVAAAPFVAQAETIEIEKPEFYGKVNVAQESVQQKDAGNINQLNSNASRLGVKGKIALDGGLTGIYQAEFETFIDDGDKNSDRTFAQRNTFVGVKGGFGQVQVGIFDTPFKAAQKKIDLFNDLQGDIKHIISASENREKNSVQYTSPSMAGLVATVDHINSESEAVNNGLSASLAYTRGDIYVAYAYDTEVSGEGVDAARVVAQYKVGAVQLGALWETTEVDGADSVDGWMASAAVKVSGDVTLKAQYGASDIQEEGGVSYSIGADYKLAKAAKTFVYMTSEESDDESVNAQYYGVGLEYKF</sequence>
<evidence type="ECO:0000256" key="5">
    <source>
        <dbReference type="ARBA" id="ARBA00022692"/>
    </source>
</evidence>
<evidence type="ECO:0000256" key="8">
    <source>
        <dbReference type="ARBA" id="ARBA00023114"/>
    </source>
</evidence>
<keyword evidence="8" id="KW-0626">Porin</keyword>
<feature type="domain" description="Porin" evidence="12">
    <location>
        <begin position="8"/>
        <end position="294"/>
    </location>
</feature>
<evidence type="ECO:0000256" key="6">
    <source>
        <dbReference type="ARBA" id="ARBA00022729"/>
    </source>
</evidence>
<dbReference type="InterPro" id="IPR050298">
    <property type="entry name" value="Gram-neg_bact_OMP"/>
</dbReference>
<keyword evidence="4" id="KW-1134">Transmembrane beta strand</keyword>
<keyword evidence="6 11" id="KW-0732">Signal</keyword>
<comment type="subunit">
    <text evidence="2">Homotrimer.</text>
</comment>
<dbReference type="PANTHER" id="PTHR34501">
    <property type="entry name" value="PROTEIN YDDL-RELATED"/>
    <property type="match status" value="1"/>
</dbReference>
<dbReference type="EMBL" id="JAEDAH010000046">
    <property type="protein sequence ID" value="MCA6063869.1"/>
    <property type="molecule type" value="Genomic_DNA"/>
</dbReference>
<evidence type="ECO:0000256" key="2">
    <source>
        <dbReference type="ARBA" id="ARBA00011233"/>
    </source>
</evidence>
<dbReference type="Gene3D" id="2.40.160.10">
    <property type="entry name" value="Porin"/>
    <property type="match status" value="1"/>
</dbReference>
<dbReference type="InterPro" id="IPR023614">
    <property type="entry name" value="Porin_dom_sf"/>
</dbReference>
<dbReference type="InterPro" id="IPR033900">
    <property type="entry name" value="Gram_neg_porin_domain"/>
</dbReference>
<evidence type="ECO:0000256" key="7">
    <source>
        <dbReference type="ARBA" id="ARBA00023065"/>
    </source>
</evidence>
<evidence type="ECO:0000313" key="13">
    <source>
        <dbReference type="EMBL" id="MCA6063869.1"/>
    </source>
</evidence>
<dbReference type="PANTHER" id="PTHR34501:SF9">
    <property type="entry name" value="MAJOR OUTER MEMBRANE PROTEIN P.IA"/>
    <property type="match status" value="1"/>
</dbReference>
<keyword evidence="7" id="KW-0406">Ion transport</keyword>
<evidence type="ECO:0000256" key="10">
    <source>
        <dbReference type="ARBA" id="ARBA00023237"/>
    </source>
</evidence>
<dbReference type="InterPro" id="IPR001702">
    <property type="entry name" value="Porin_Gram-ve"/>
</dbReference>
<evidence type="ECO:0000256" key="4">
    <source>
        <dbReference type="ARBA" id="ARBA00022452"/>
    </source>
</evidence>
<dbReference type="CDD" id="cd00342">
    <property type="entry name" value="gram_neg_porins"/>
    <property type="match status" value="1"/>
</dbReference>
<name>A0ABS7ZQ74_9GAMM</name>
<keyword evidence="5" id="KW-0812">Transmembrane</keyword>
<evidence type="ECO:0000256" key="3">
    <source>
        <dbReference type="ARBA" id="ARBA00022448"/>
    </source>
</evidence>
<reference evidence="13 14" key="1">
    <citation type="submission" date="2020-12" db="EMBL/GenBank/DDBJ databases">
        <title>Novel Thalassolituus-related marine hydrocarbonoclastic bacteria mediated algae-derived hydrocarbons mineralization in twilight zone of the northern South China Sea.</title>
        <authorList>
            <person name="Dong C."/>
        </authorList>
    </citation>
    <scope>NUCLEOTIDE SEQUENCE [LARGE SCALE GENOMIC DNA]</scope>
    <source>
        <strain evidence="13 14">IMCC1826</strain>
    </source>
</reference>
<gene>
    <name evidence="13" type="ORF">I9W95_09645</name>
</gene>
<dbReference type="Proteomes" id="UP000714380">
    <property type="component" value="Unassembled WGS sequence"/>
</dbReference>
<dbReference type="InterPro" id="IPR002299">
    <property type="entry name" value="Porin_Neis"/>
</dbReference>
<dbReference type="SUPFAM" id="SSF56935">
    <property type="entry name" value="Porins"/>
    <property type="match status" value="1"/>
</dbReference>
<feature type="chain" id="PRO_5046230047" evidence="11">
    <location>
        <begin position="20"/>
        <end position="310"/>
    </location>
</feature>
<dbReference type="Pfam" id="PF13609">
    <property type="entry name" value="Porin_4"/>
    <property type="match status" value="1"/>
</dbReference>
<evidence type="ECO:0000256" key="1">
    <source>
        <dbReference type="ARBA" id="ARBA00004571"/>
    </source>
</evidence>
<protein>
    <submittedName>
        <fullName evidence="13">Porin</fullName>
    </submittedName>
</protein>
<dbReference type="PRINTS" id="PR00182">
    <property type="entry name" value="ECOLNEIPORIN"/>
</dbReference>
<keyword evidence="9" id="KW-0472">Membrane</keyword>
<evidence type="ECO:0000313" key="14">
    <source>
        <dbReference type="Proteomes" id="UP000714380"/>
    </source>
</evidence>
<feature type="signal peptide" evidence="11">
    <location>
        <begin position="1"/>
        <end position="19"/>
    </location>
</feature>
<dbReference type="PRINTS" id="PR00184">
    <property type="entry name" value="NEISSPPORIN"/>
</dbReference>
<keyword evidence="10" id="KW-0998">Cell outer membrane</keyword>
<accession>A0ABS7ZQ74</accession>